<evidence type="ECO:0000313" key="2">
    <source>
        <dbReference type="EMBL" id="RKH61932.1"/>
    </source>
</evidence>
<dbReference type="PROSITE" id="PS51257">
    <property type="entry name" value="PROKAR_LIPOPROTEIN"/>
    <property type="match status" value="1"/>
</dbReference>
<sequence length="338" mass="36482">MNARTLAAFLCLSSGLTGCIVESNHPRYAGDVRMSWSFDGATCSQMRDIQGVDIYIDGEILENDGQYPCSANGFDGIVLHDFAPGTYSFSAEAVDYDGVAVYSYRGNFTVDGNVAVPINFNTGRTGATSYAYVNWLFPTEAGSYYPSCGQAGVASVDARVDDGEWVRFACNQGSQGNSVETPELAPGQHYLEIVGVDAYERPLYYYGGGFTSQAGIPASITANTWVIGGAAVGWQLYEGSARLSCGQAGVQEVGINFQDVHTKEWVYGEAGQWFLCNESPAIFEFLRPGEYFVSLQANGTGGRRYISPRGADMLSLRVYAHDFPNASQAAIAPLDRVQ</sequence>
<gene>
    <name evidence="2" type="ORF">D7X96_30765</name>
</gene>
<dbReference type="Gene3D" id="2.60.40.10">
    <property type="entry name" value="Immunoglobulins"/>
    <property type="match status" value="1"/>
</dbReference>
<proteinExistence type="predicted"/>
<name>A0A3A8QB12_9BACT</name>
<protein>
    <recommendedName>
        <fullName evidence="1">Ig-like domain-containing protein</fullName>
    </recommendedName>
</protein>
<reference evidence="3" key="1">
    <citation type="submission" date="2018-09" db="EMBL/GenBank/DDBJ databases">
        <authorList>
            <person name="Livingstone P.G."/>
            <person name="Whitworth D.E."/>
        </authorList>
    </citation>
    <scope>NUCLEOTIDE SEQUENCE [LARGE SCALE GENOMIC DNA]</scope>
    <source>
        <strain evidence="3">AB047A</strain>
    </source>
</reference>
<dbReference type="InterPro" id="IPR007110">
    <property type="entry name" value="Ig-like_dom"/>
</dbReference>
<dbReference type="OrthoDB" id="5496070at2"/>
<organism evidence="2 3">
    <name type="scientific">Corallococcus interemptor</name>
    <dbReference type="NCBI Taxonomy" id="2316720"/>
    <lineage>
        <taxon>Bacteria</taxon>
        <taxon>Pseudomonadati</taxon>
        <taxon>Myxococcota</taxon>
        <taxon>Myxococcia</taxon>
        <taxon>Myxococcales</taxon>
        <taxon>Cystobacterineae</taxon>
        <taxon>Myxococcaceae</taxon>
        <taxon>Corallococcus</taxon>
    </lineage>
</organism>
<feature type="domain" description="Ig-like" evidence="1">
    <location>
        <begin position="1"/>
        <end position="72"/>
    </location>
</feature>
<dbReference type="Proteomes" id="UP000282656">
    <property type="component" value="Unassembled WGS sequence"/>
</dbReference>
<dbReference type="AlphaFoldDB" id="A0A3A8QB12"/>
<keyword evidence="3" id="KW-1185">Reference proteome</keyword>
<dbReference type="PROSITE" id="PS50835">
    <property type="entry name" value="IG_LIKE"/>
    <property type="match status" value="1"/>
</dbReference>
<accession>A0A3A8QB12</accession>
<dbReference type="InterPro" id="IPR013783">
    <property type="entry name" value="Ig-like_fold"/>
</dbReference>
<comment type="caution">
    <text evidence="2">The sequence shown here is derived from an EMBL/GenBank/DDBJ whole genome shotgun (WGS) entry which is preliminary data.</text>
</comment>
<evidence type="ECO:0000313" key="3">
    <source>
        <dbReference type="Proteomes" id="UP000282656"/>
    </source>
</evidence>
<evidence type="ECO:0000259" key="1">
    <source>
        <dbReference type="PROSITE" id="PS50835"/>
    </source>
</evidence>
<dbReference type="EMBL" id="RAWM01000120">
    <property type="protein sequence ID" value="RKH61932.1"/>
    <property type="molecule type" value="Genomic_DNA"/>
</dbReference>
<dbReference type="RefSeq" id="WP_120552640.1">
    <property type="nucleotide sequence ID" value="NZ_RAWM01000120.1"/>
</dbReference>